<dbReference type="RefSeq" id="WP_126396513.1">
    <property type="nucleotide sequence ID" value="NZ_AP018907.1"/>
</dbReference>
<dbReference type="AlphaFoldDB" id="A0A348FVM7"/>
<dbReference type="Pfam" id="PF08241">
    <property type="entry name" value="Methyltransf_11"/>
    <property type="match status" value="1"/>
</dbReference>
<keyword evidence="3" id="KW-1185">Reference proteome</keyword>
<accession>A0A348FVM7</accession>
<dbReference type="CDD" id="cd02440">
    <property type="entry name" value="AdoMet_MTases"/>
    <property type="match status" value="1"/>
</dbReference>
<dbReference type="Gene3D" id="3.40.50.150">
    <property type="entry name" value="Vaccinia Virus protein VP39"/>
    <property type="match status" value="1"/>
</dbReference>
<dbReference type="Proteomes" id="UP000266934">
    <property type="component" value="Chromosome"/>
</dbReference>
<organism evidence="2 3">
    <name type="scientific">Blastochloris tepida</name>
    <dbReference type="NCBI Taxonomy" id="2233851"/>
    <lineage>
        <taxon>Bacteria</taxon>
        <taxon>Pseudomonadati</taxon>
        <taxon>Pseudomonadota</taxon>
        <taxon>Alphaproteobacteria</taxon>
        <taxon>Hyphomicrobiales</taxon>
        <taxon>Blastochloridaceae</taxon>
        <taxon>Blastochloris</taxon>
    </lineage>
</organism>
<dbReference type="EMBL" id="AP018907">
    <property type="protein sequence ID" value="BBF91360.1"/>
    <property type="molecule type" value="Genomic_DNA"/>
</dbReference>
<evidence type="ECO:0000313" key="3">
    <source>
        <dbReference type="Proteomes" id="UP000266934"/>
    </source>
</evidence>
<dbReference type="SUPFAM" id="SSF158997">
    <property type="entry name" value="Trm112p-like"/>
    <property type="match status" value="1"/>
</dbReference>
<protein>
    <recommendedName>
        <fullName evidence="1">Methyltransferase type 11 domain-containing protein</fullName>
    </recommendedName>
</protein>
<sequence length="301" mass="32785">MRYCDLQPAIDAFQRGENVTATLRRLLDSPVNTPQIIEIAYDLQAGSYVDAVRQDEAGWQRKTAEIAGILRPLVAGAASAIEVGTGEMTTLVGVANACYDDATASYACDLSWSRLSVGARFAQERLSPAKRPRLTPFVADLFGLPLRDNAVDVVWTYHALEPNGGREREAARELLRVARRHVVLFEPSFDNNTAEGRARMERLGYVRGLADAVTAEGGIIEGRLMLDYVANPLNPTEALIVRVPGDAAQVDEPWQCPSAGLPMTRLSDCFFSDRSKLAYPIIGGIPILRADAAVMTSAMSF</sequence>
<dbReference type="GO" id="GO:0008757">
    <property type="term" value="F:S-adenosylmethionine-dependent methyltransferase activity"/>
    <property type="evidence" value="ECO:0007669"/>
    <property type="project" value="InterPro"/>
</dbReference>
<gene>
    <name evidence="2" type="ORF">BLTE_00450</name>
</gene>
<evidence type="ECO:0000259" key="1">
    <source>
        <dbReference type="Pfam" id="PF08241"/>
    </source>
</evidence>
<dbReference type="SUPFAM" id="SSF53335">
    <property type="entry name" value="S-adenosyl-L-methionine-dependent methyltransferases"/>
    <property type="match status" value="1"/>
</dbReference>
<proteinExistence type="predicted"/>
<reference evidence="2 3" key="1">
    <citation type="submission" date="2018-08" db="EMBL/GenBank/DDBJ databases">
        <title>Complete genome sequencing of Blastochloris tepida GI.</title>
        <authorList>
            <person name="Tsukatani Y."/>
            <person name="Mori H."/>
        </authorList>
    </citation>
    <scope>NUCLEOTIDE SEQUENCE [LARGE SCALE GENOMIC DNA]</scope>
    <source>
        <strain evidence="2 3">GI</strain>
    </source>
</reference>
<evidence type="ECO:0000313" key="2">
    <source>
        <dbReference type="EMBL" id="BBF91360.1"/>
    </source>
</evidence>
<feature type="domain" description="Methyltransferase type 11" evidence="1">
    <location>
        <begin position="83"/>
        <end position="181"/>
    </location>
</feature>
<dbReference type="OrthoDB" id="108476at2"/>
<dbReference type="InterPro" id="IPR029063">
    <property type="entry name" value="SAM-dependent_MTases_sf"/>
</dbReference>
<dbReference type="InterPro" id="IPR013216">
    <property type="entry name" value="Methyltransf_11"/>
</dbReference>
<name>A0A348FVM7_9HYPH</name>
<dbReference type="KEGG" id="blag:BLTE_00450"/>